<name>A0ABV9L2I4_9BACT</name>
<dbReference type="Proteomes" id="UP001596023">
    <property type="component" value="Unassembled WGS sequence"/>
</dbReference>
<protein>
    <submittedName>
        <fullName evidence="2">Porin family protein</fullName>
    </submittedName>
</protein>
<keyword evidence="3" id="KW-1185">Reference proteome</keyword>
<sequence>MKTLFITILFLAGTYTAGSQTIGVQAGIRLNTSAIRYAGVDISRKAGFEGGLSYQHPIGLPGLNFRAAILYFNQEFSLENDMGNNTGITYHFMEDNLKLPLIVEWTPFPAQIKPFVQAGLYTSYAISGNIKDSDSRNSIIYEKAGHRLDYGIVIGAGVYLTRQIILDVRYEHGFAGRNLMLGDQTVYVCNKGYSASLCYLF</sequence>
<feature type="domain" description="Outer membrane protein beta-barrel" evidence="1">
    <location>
        <begin position="22"/>
        <end position="174"/>
    </location>
</feature>
<evidence type="ECO:0000259" key="1">
    <source>
        <dbReference type="Pfam" id="PF13568"/>
    </source>
</evidence>
<accession>A0ABV9L2I4</accession>
<organism evidence="2 3">
    <name type="scientific">Dysgonomonas termitidis</name>
    <dbReference type="NCBI Taxonomy" id="1516126"/>
    <lineage>
        <taxon>Bacteria</taxon>
        <taxon>Pseudomonadati</taxon>
        <taxon>Bacteroidota</taxon>
        <taxon>Bacteroidia</taxon>
        <taxon>Bacteroidales</taxon>
        <taxon>Dysgonomonadaceae</taxon>
        <taxon>Dysgonomonas</taxon>
    </lineage>
</organism>
<dbReference type="Pfam" id="PF13568">
    <property type="entry name" value="OMP_b-brl_2"/>
    <property type="match status" value="1"/>
</dbReference>
<comment type="caution">
    <text evidence="2">The sequence shown here is derived from an EMBL/GenBank/DDBJ whole genome shotgun (WGS) entry which is preliminary data.</text>
</comment>
<gene>
    <name evidence="2" type="ORF">ACFO6W_23920</name>
</gene>
<evidence type="ECO:0000313" key="2">
    <source>
        <dbReference type="EMBL" id="MFC4676734.1"/>
    </source>
</evidence>
<reference evidence="3" key="1">
    <citation type="journal article" date="2019" name="Int. J. Syst. Evol. Microbiol.">
        <title>The Global Catalogue of Microorganisms (GCM) 10K type strain sequencing project: providing services to taxonomists for standard genome sequencing and annotation.</title>
        <authorList>
            <consortium name="The Broad Institute Genomics Platform"/>
            <consortium name="The Broad Institute Genome Sequencing Center for Infectious Disease"/>
            <person name="Wu L."/>
            <person name="Ma J."/>
        </authorList>
    </citation>
    <scope>NUCLEOTIDE SEQUENCE [LARGE SCALE GENOMIC DNA]</scope>
    <source>
        <strain evidence="3">CCUG 66188</strain>
    </source>
</reference>
<evidence type="ECO:0000313" key="3">
    <source>
        <dbReference type="Proteomes" id="UP001596023"/>
    </source>
</evidence>
<dbReference type="RefSeq" id="WP_380001251.1">
    <property type="nucleotide sequence ID" value="NZ_JBHSGN010000156.1"/>
</dbReference>
<dbReference type="InterPro" id="IPR025665">
    <property type="entry name" value="Beta-barrel_OMP_2"/>
</dbReference>
<dbReference type="EMBL" id="JBHSGN010000156">
    <property type="protein sequence ID" value="MFC4676734.1"/>
    <property type="molecule type" value="Genomic_DNA"/>
</dbReference>
<proteinExistence type="predicted"/>